<proteinExistence type="predicted"/>
<comment type="caution">
    <text evidence="1">The sequence shown here is derived from an EMBL/GenBank/DDBJ whole genome shotgun (WGS) entry which is preliminary data.</text>
</comment>
<sequence length="154" mass="16159">MGGVLHRAPSAPGGAPRRVSHLVLPSTNCAKSRWPQVDLTGALLSGACWDQLGLRGAGGGVCLQQGSLPSPPGLQSFLLWESWAQLAPAHPRTAWFPGDNGVTANTKGRLLESEECTSLLLPSSLCRKGVQCDRLLMEGQRAPGSRGRKGPACP</sequence>
<dbReference type="AlphaFoldDB" id="A0A7J8CRV6"/>
<dbReference type="EMBL" id="JACASF010000020">
    <property type="protein sequence ID" value="KAF6413502.1"/>
    <property type="molecule type" value="Genomic_DNA"/>
</dbReference>
<accession>A0A7J8CRV6</accession>
<organism evidence="1 2">
    <name type="scientific">Molossus molossus</name>
    <name type="common">Pallas' mastiff bat</name>
    <name type="synonym">Vespertilio molossus</name>
    <dbReference type="NCBI Taxonomy" id="27622"/>
    <lineage>
        <taxon>Eukaryota</taxon>
        <taxon>Metazoa</taxon>
        <taxon>Chordata</taxon>
        <taxon>Craniata</taxon>
        <taxon>Vertebrata</taxon>
        <taxon>Euteleostomi</taxon>
        <taxon>Mammalia</taxon>
        <taxon>Eutheria</taxon>
        <taxon>Laurasiatheria</taxon>
        <taxon>Chiroptera</taxon>
        <taxon>Yangochiroptera</taxon>
        <taxon>Molossidae</taxon>
        <taxon>Molossus</taxon>
    </lineage>
</organism>
<reference evidence="1 2" key="1">
    <citation type="journal article" date="2020" name="Nature">
        <title>Six reference-quality genomes reveal evolution of bat adaptations.</title>
        <authorList>
            <person name="Jebb D."/>
            <person name="Huang Z."/>
            <person name="Pippel M."/>
            <person name="Hughes G.M."/>
            <person name="Lavrichenko K."/>
            <person name="Devanna P."/>
            <person name="Winkler S."/>
            <person name="Jermiin L.S."/>
            <person name="Skirmuntt E.C."/>
            <person name="Katzourakis A."/>
            <person name="Burkitt-Gray L."/>
            <person name="Ray D.A."/>
            <person name="Sullivan K.A.M."/>
            <person name="Roscito J.G."/>
            <person name="Kirilenko B.M."/>
            <person name="Davalos L.M."/>
            <person name="Corthals A.P."/>
            <person name="Power M.L."/>
            <person name="Jones G."/>
            <person name="Ransome R.D."/>
            <person name="Dechmann D.K.N."/>
            <person name="Locatelli A.G."/>
            <person name="Puechmaille S.J."/>
            <person name="Fedrigo O."/>
            <person name="Jarvis E.D."/>
            <person name="Hiller M."/>
            <person name="Vernes S.C."/>
            <person name="Myers E.W."/>
            <person name="Teeling E.C."/>
        </authorList>
    </citation>
    <scope>NUCLEOTIDE SEQUENCE [LARGE SCALE GENOMIC DNA]</scope>
    <source>
        <strain evidence="1">MMolMol1</strain>
        <tissue evidence="1">Muscle</tissue>
    </source>
</reference>
<dbReference type="Proteomes" id="UP000550707">
    <property type="component" value="Unassembled WGS sequence"/>
</dbReference>
<dbReference type="InParanoid" id="A0A7J8CRV6"/>
<gene>
    <name evidence="1" type="ORF">HJG59_009723</name>
</gene>
<protein>
    <submittedName>
        <fullName evidence="1">Uncharacterized protein</fullName>
    </submittedName>
</protein>
<name>A0A7J8CRV6_MOLMO</name>
<keyword evidence="2" id="KW-1185">Reference proteome</keyword>
<evidence type="ECO:0000313" key="1">
    <source>
        <dbReference type="EMBL" id="KAF6413502.1"/>
    </source>
</evidence>
<evidence type="ECO:0000313" key="2">
    <source>
        <dbReference type="Proteomes" id="UP000550707"/>
    </source>
</evidence>